<dbReference type="EMBL" id="BGZK01000445">
    <property type="protein sequence ID" value="GBP43953.1"/>
    <property type="molecule type" value="Genomic_DNA"/>
</dbReference>
<evidence type="ECO:0000313" key="2">
    <source>
        <dbReference type="EMBL" id="GBP43953.1"/>
    </source>
</evidence>
<feature type="region of interest" description="Disordered" evidence="1">
    <location>
        <begin position="31"/>
        <end position="52"/>
    </location>
</feature>
<sequence length="104" mass="11268">MTTDELEVSSIFTEATDDSAGSILGRGYRLDPDYATGREQNGGARSGRPPTRLRSLYNHLAATGPALRHARRTGDDGVTVVVDAARGCDSPSHQSCMPNRRYIF</sequence>
<organism evidence="2 3">
    <name type="scientific">Eumeta variegata</name>
    <name type="common">Bagworm moth</name>
    <name type="synonym">Eumeta japonica</name>
    <dbReference type="NCBI Taxonomy" id="151549"/>
    <lineage>
        <taxon>Eukaryota</taxon>
        <taxon>Metazoa</taxon>
        <taxon>Ecdysozoa</taxon>
        <taxon>Arthropoda</taxon>
        <taxon>Hexapoda</taxon>
        <taxon>Insecta</taxon>
        <taxon>Pterygota</taxon>
        <taxon>Neoptera</taxon>
        <taxon>Endopterygota</taxon>
        <taxon>Lepidoptera</taxon>
        <taxon>Glossata</taxon>
        <taxon>Ditrysia</taxon>
        <taxon>Tineoidea</taxon>
        <taxon>Psychidae</taxon>
        <taxon>Oiketicinae</taxon>
        <taxon>Eumeta</taxon>
    </lineage>
</organism>
<reference evidence="2 3" key="1">
    <citation type="journal article" date="2019" name="Commun. Biol.">
        <title>The bagworm genome reveals a unique fibroin gene that provides high tensile strength.</title>
        <authorList>
            <person name="Kono N."/>
            <person name="Nakamura H."/>
            <person name="Ohtoshi R."/>
            <person name="Tomita M."/>
            <person name="Numata K."/>
            <person name="Arakawa K."/>
        </authorList>
    </citation>
    <scope>NUCLEOTIDE SEQUENCE [LARGE SCALE GENOMIC DNA]</scope>
</reference>
<evidence type="ECO:0000256" key="1">
    <source>
        <dbReference type="SAM" id="MobiDB-lite"/>
    </source>
</evidence>
<dbReference type="AlphaFoldDB" id="A0A4C1VYS3"/>
<proteinExistence type="predicted"/>
<protein>
    <submittedName>
        <fullName evidence="2">Uncharacterized protein</fullName>
    </submittedName>
</protein>
<dbReference type="Proteomes" id="UP000299102">
    <property type="component" value="Unassembled WGS sequence"/>
</dbReference>
<evidence type="ECO:0000313" key="3">
    <source>
        <dbReference type="Proteomes" id="UP000299102"/>
    </source>
</evidence>
<accession>A0A4C1VYS3</accession>
<comment type="caution">
    <text evidence="2">The sequence shown here is derived from an EMBL/GenBank/DDBJ whole genome shotgun (WGS) entry which is preliminary data.</text>
</comment>
<keyword evidence="3" id="KW-1185">Reference proteome</keyword>
<gene>
    <name evidence="2" type="ORF">EVAR_27121_1</name>
</gene>
<name>A0A4C1VYS3_EUMVA</name>